<dbReference type="AlphaFoldDB" id="A0A8B5RXD7"/>
<dbReference type="EMBL" id="CP092085">
    <property type="protein sequence ID" value="UUN98504.1"/>
    <property type="molecule type" value="Genomic_DNA"/>
</dbReference>
<reference evidence="1" key="1">
    <citation type="submission" date="2022-02" db="EMBL/GenBank/DDBJ databases">
        <title>Characterization of Tn125 harboring carbapenem-resistant Acinetobacter bereziniae clinical isolates.</title>
        <authorList>
            <person name="Wong N.-K."/>
            <person name="Pan Q."/>
        </authorList>
    </citation>
    <scope>NUCLEOTIDE SEQUENCE</scope>
    <source>
        <strain evidence="1">GD03393</strain>
    </source>
</reference>
<dbReference type="RefSeq" id="WP_100885975.1">
    <property type="nucleotide sequence ID" value="NZ_BKNL01000063.1"/>
</dbReference>
<proteinExistence type="predicted"/>
<organism evidence="1 2">
    <name type="scientific">Acinetobacter bereziniae</name>
    <name type="common">Acinetobacter genomosp. 10</name>
    <dbReference type="NCBI Taxonomy" id="106648"/>
    <lineage>
        <taxon>Bacteria</taxon>
        <taxon>Pseudomonadati</taxon>
        <taxon>Pseudomonadota</taxon>
        <taxon>Gammaproteobacteria</taxon>
        <taxon>Moraxellales</taxon>
        <taxon>Moraxellaceae</taxon>
        <taxon>Acinetobacter</taxon>
    </lineage>
</organism>
<accession>A0A8B5RXD7</accession>
<evidence type="ECO:0000313" key="2">
    <source>
        <dbReference type="Proteomes" id="UP000644140"/>
    </source>
</evidence>
<dbReference type="KEGG" id="aber:BSR55_18225"/>
<gene>
    <name evidence="1" type="ORF">I9054_003290</name>
</gene>
<sequence length="66" mass="7823">MQAENLSNELLDYLMTPPKTFLYWRIKDTYLIVAIIEKWDETTITLKTEEGMVSKEKRTDVKIMVP</sequence>
<protein>
    <submittedName>
        <fullName evidence="1">Uncharacterized protein</fullName>
    </submittedName>
</protein>
<evidence type="ECO:0000313" key="1">
    <source>
        <dbReference type="EMBL" id="UUN98504.1"/>
    </source>
</evidence>
<name>A0A8B5RXD7_ACIBZ</name>
<dbReference type="Proteomes" id="UP000644140">
    <property type="component" value="Chromosome"/>
</dbReference>